<feature type="signal peptide" evidence="1">
    <location>
        <begin position="1"/>
        <end position="17"/>
    </location>
</feature>
<evidence type="ECO:0000256" key="1">
    <source>
        <dbReference type="SAM" id="SignalP"/>
    </source>
</evidence>
<proteinExistence type="predicted"/>
<gene>
    <name evidence="2" type="ORF">BN1211_2314</name>
</gene>
<name>A0A0H5C2A1_CYBJN</name>
<sequence>MGRLMVILFLFIASILAKEITLTVQPNSDHLVNAQMYLSPNDNRIYITNKTFIDTNWTPLKGEIQKDGTLKLNQTSSIAIGKNYLYPSANSSDFASPFSIRDGILLLYGHNFHTVPSGFDDVYVIGSINAAAGRPDMVEFEVGVDELIYYDPPEYEGTMRLISVNTVPFMHHHHSKHGRTAPVWNAAMALFAFLNYF</sequence>
<keyword evidence="1" id="KW-0732">Signal</keyword>
<dbReference type="AlphaFoldDB" id="A0A0H5C2A1"/>
<accession>A0A0H5C2A1</accession>
<reference evidence="3" key="1">
    <citation type="journal article" date="2015" name="J. Biotechnol.">
        <title>The structure of the Cyberlindnera jadinii genome and its relation to Candida utilis analyzed by the occurrence of single nucleotide polymorphisms.</title>
        <authorList>
            <person name="Rupp O."/>
            <person name="Brinkrolf K."/>
            <person name="Buerth C."/>
            <person name="Kunigo M."/>
            <person name="Schneider J."/>
            <person name="Jaenicke S."/>
            <person name="Goesmann A."/>
            <person name="Puehler A."/>
            <person name="Jaeger K.-E."/>
            <person name="Ernst J.F."/>
        </authorList>
    </citation>
    <scope>NUCLEOTIDE SEQUENCE [LARGE SCALE GENOMIC DNA]</scope>
    <source>
        <strain evidence="3">ATCC 18201 / CBS 1600 / BCRC 20928 / JCM 3617 / NBRC 0987 / NRRL Y-1542</strain>
    </source>
</reference>
<feature type="chain" id="PRO_5005216447" evidence="1">
    <location>
        <begin position="18"/>
        <end position="197"/>
    </location>
</feature>
<organism evidence="2 3">
    <name type="scientific">Cyberlindnera jadinii (strain ATCC 18201 / CBS 1600 / BCRC 20928 / JCM 3617 / NBRC 0987 / NRRL Y-1542)</name>
    <name type="common">Torula yeast</name>
    <name type="synonym">Candida utilis</name>
    <dbReference type="NCBI Taxonomy" id="983966"/>
    <lineage>
        <taxon>Eukaryota</taxon>
        <taxon>Fungi</taxon>
        <taxon>Dikarya</taxon>
        <taxon>Ascomycota</taxon>
        <taxon>Saccharomycotina</taxon>
        <taxon>Saccharomycetes</taxon>
        <taxon>Phaffomycetales</taxon>
        <taxon>Phaffomycetaceae</taxon>
        <taxon>Cyberlindnera</taxon>
    </lineage>
</organism>
<evidence type="ECO:0000313" key="3">
    <source>
        <dbReference type="Proteomes" id="UP000038830"/>
    </source>
</evidence>
<protein>
    <submittedName>
        <fullName evidence="2">Uncharacterized protein</fullName>
    </submittedName>
</protein>
<evidence type="ECO:0000313" key="2">
    <source>
        <dbReference type="EMBL" id="CEP22050.1"/>
    </source>
</evidence>
<dbReference type="EMBL" id="CDQK01000002">
    <property type="protein sequence ID" value="CEP22050.1"/>
    <property type="molecule type" value="Genomic_DNA"/>
</dbReference>
<dbReference type="Proteomes" id="UP000038830">
    <property type="component" value="Unassembled WGS sequence"/>
</dbReference>